<keyword evidence="9" id="KW-1185">Reference proteome</keyword>
<dbReference type="EMBL" id="LNCD01000011">
    <property type="protein sequence ID" value="KWV59608.1"/>
    <property type="molecule type" value="Genomic_DNA"/>
</dbReference>
<name>A0A109K2Q1_9HYPH</name>
<dbReference type="AlphaFoldDB" id="A0A109K2Q1"/>
<evidence type="ECO:0000256" key="1">
    <source>
        <dbReference type="ARBA" id="ARBA00004141"/>
    </source>
</evidence>
<sequence>MSRPFVRFALSGGVAAAINILSRMALSQVTTYSVAIVCAYVVGMTTAFVLMKLYVFEKSARHAGSEYLRFAGVNVIALVQVWAVSLILARNVFPLINFHFHAETIAHVIGVLSPIATSYFLHKYFTFGGPNVA</sequence>
<dbReference type="InterPro" id="IPR007267">
    <property type="entry name" value="GtrA_DPMS_TM"/>
</dbReference>
<organism evidence="8 9">
    <name type="scientific">Rhizobium altiplani</name>
    <dbReference type="NCBI Taxonomy" id="1864509"/>
    <lineage>
        <taxon>Bacteria</taxon>
        <taxon>Pseudomonadati</taxon>
        <taxon>Pseudomonadota</taxon>
        <taxon>Alphaproteobacteria</taxon>
        <taxon>Hyphomicrobiales</taxon>
        <taxon>Rhizobiaceae</taxon>
        <taxon>Rhizobium/Agrobacterium group</taxon>
        <taxon>Rhizobium</taxon>
    </lineage>
</organism>
<feature type="domain" description="GtrA/DPMS transmembrane" evidence="7">
    <location>
        <begin position="7"/>
        <end position="127"/>
    </location>
</feature>
<keyword evidence="3 6" id="KW-0812">Transmembrane</keyword>
<accession>A0A109K2Q1</accession>
<proteinExistence type="inferred from homology"/>
<dbReference type="PANTHER" id="PTHR38459">
    <property type="entry name" value="PROPHAGE BACTOPRENOL-LINKED GLUCOSE TRANSLOCASE HOMOLOG"/>
    <property type="match status" value="1"/>
</dbReference>
<feature type="transmembrane region" description="Helical" evidence="6">
    <location>
        <begin position="67"/>
        <end position="88"/>
    </location>
</feature>
<comment type="subcellular location">
    <subcellularLocation>
        <location evidence="1">Membrane</location>
        <topology evidence="1">Multi-pass membrane protein</topology>
    </subcellularLocation>
</comment>
<feature type="transmembrane region" description="Helical" evidence="6">
    <location>
        <begin position="32"/>
        <end position="55"/>
    </location>
</feature>
<evidence type="ECO:0000256" key="5">
    <source>
        <dbReference type="ARBA" id="ARBA00023136"/>
    </source>
</evidence>
<evidence type="ECO:0000256" key="2">
    <source>
        <dbReference type="ARBA" id="ARBA00009399"/>
    </source>
</evidence>
<evidence type="ECO:0000256" key="6">
    <source>
        <dbReference type="SAM" id="Phobius"/>
    </source>
</evidence>
<evidence type="ECO:0000256" key="4">
    <source>
        <dbReference type="ARBA" id="ARBA00022989"/>
    </source>
</evidence>
<comment type="similarity">
    <text evidence="2">Belongs to the GtrA family.</text>
</comment>
<dbReference type="InterPro" id="IPR051401">
    <property type="entry name" value="GtrA_CellWall_Glycosyl"/>
</dbReference>
<keyword evidence="4 6" id="KW-1133">Transmembrane helix</keyword>
<evidence type="ECO:0000313" key="8">
    <source>
        <dbReference type="EMBL" id="KWV59608.1"/>
    </source>
</evidence>
<evidence type="ECO:0000256" key="3">
    <source>
        <dbReference type="ARBA" id="ARBA00022692"/>
    </source>
</evidence>
<keyword evidence="5 6" id="KW-0472">Membrane</keyword>
<dbReference type="PANTHER" id="PTHR38459:SF1">
    <property type="entry name" value="PROPHAGE BACTOPRENOL-LINKED GLUCOSE TRANSLOCASE HOMOLOG"/>
    <property type="match status" value="1"/>
</dbReference>
<dbReference type="Proteomes" id="UP000068164">
    <property type="component" value="Unassembled WGS sequence"/>
</dbReference>
<evidence type="ECO:0000313" key="9">
    <source>
        <dbReference type="Proteomes" id="UP000068164"/>
    </source>
</evidence>
<dbReference type="GO" id="GO:0005886">
    <property type="term" value="C:plasma membrane"/>
    <property type="evidence" value="ECO:0007669"/>
    <property type="project" value="TreeGrafter"/>
</dbReference>
<reference evidence="8 9" key="1">
    <citation type="submission" date="2015-11" db="EMBL/GenBank/DDBJ databases">
        <title>Draft Genome Sequence of the Strain BR 10423 (Rhizobium sp.) isolated from nodules of Mimosa pudica.</title>
        <authorList>
            <person name="Barauna A.C."/>
            <person name="Zilli J.E."/>
            <person name="Simoes-Araujo J.L."/>
            <person name="Reis V.M."/>
            <person name="James E.K."/>
            <person name="Reis F.B.Jr."/>
            <person name="Rouws L.F."/>
            <person name="Passos S.R."/>
            <person name="Gois S.R."/>
        </authorList>
    </citation>
    <scope>NUCLEOTIDE SEQUENCE [LARGE SCALE GENOMIC DNA]</scope>
    <source>
        <strain evidence="8 9">BR10423</strain>
    </source>
</reference>
<dbReference type="GO" id="GO:0000271">
    <property type="term" value="P:polysaccharide biosynthetic process"/>
    <property type="evidence" value="ECO:0007669"/>
    <property type="project" value="InterPro"/>
</dbReference>
<dbReference type="OrthoDB" id="7060875at2"/>
<comment type="caution">
    <text evidence="8">The sequence shown here is derived from an EMBL/GenBank/DDBJ whole genome shotgun (WGS) entry which is preliminary data.</text>
</comment>
<feature type="transmembrane region" description="Helical" evidence="6">
    <location>
        <begin position="100"/>
        <end position="121"/>
    </location>
</feature>
<protein>
    <recommendedName>
        <fullName evidence="7">GtrA/DPMS transmembrane domain-containing protein</fullName>
    </recommendedName>
</protein>
<gene>
    <name evidence="8" type="ORF">AS026_28370</name>
</gene>
<dbReference type="Pfam" id="PF04138">
    <property type="entry name" value="GtrA_DPMS_TM"/>
    <property type="match status" value="1"/>
</dbReference>
<evidence type="ECO:0000259" key="7">
    <source>
        <dbReference type="Pfam" id="PF04138"/>
    </source>
</evidence>